<feature type="compositionally biased region" description="Basic residues" evidence="1">
    <location>
        <begin position="280"/>
        <end position="289"/>
    </location>
</feature>
<dbReference type="Proteomes" id="UP000005237">
    <property type="component" value="Unassembled WGS sequence"/>
</dbReference>
<accession>A0A8R1I5Q2</accession>
<evidence type="ECO:0000313" key="2">
    <source>
        <dbReference type="EnsemblMetazoa" id="CJA17717.1"/>
    </source>
</evidence>
<evidence type="ECO:0000256" key="1">
    <source>
        <dbReference type="SAM" id="MobiDB-lite"/>
    </source>
</evidence>
<reference evidence="3" key="1">
    <citation type="submission" date="2010-08" db="EMBL/GenBank/DDBJ databases">
        <authorList>
            <consortium name="Caenorhabditis japonica Sequencing Consortium"/>
            <person name="Wilson R.K."/>
        </authorList>
    </citation>
    <scope>NUCLEOTIDE SEQUENCE [LARGE SCALE GENOMIC DNA]</scope>
    <source>
        <strain evidence="3">DF5081</strain>
    </source>
</reference>
<organism evidence="2 3">
    <name type="scientific">Caenorhabditis japonica</name>
    <dbReference type="NCBI Taxonomy" id="281687"/>
    <lineage>
        <taxon>Eukaryota</taxon>
        <taxon>Metazoa</taxon>
        <taxon>Ecdysozoa</taxon>
        <taxon>Nematoda</taxon>
        <taxon>Chromadorea</taxon>
        <taxon>Rhabditida</taxon>
        <taxon>Rhabditina</taxon>
        <taxon>Rhabditomorpha</taxon>
        <taxon>Rhabditoidea</taxon>
        <taxon>Rhabditidae</taxon>
        <taxon>Peloderinae</taxon>
        <taxon>Caenorhabditis</taxon>
    </lineage>
</organism>
<dbReference type="EnsemblMetazoa" id="CJA17717.1">
    <property type="protein sequence ID" value="CJA17717.1"/>
    <property type="gene ID" value="WBGene00136921"/>
</dbReference>
<evidence type="ECO:0000313" key="3">
    <source>
        <dbReference type="Proteomes" id="UP000005237"/>
    </source>
</evidence>
<feature type="compositionally biased region" description="Basic and acidic residues" evidence="1">
    <location>
        <begin position="264"/>
        <end position="273"/>
    </location>
</feature>
<name>A0A8R1I5Q2_CAEJA</name>
<dbReference type="AlphaFoldDB" id="A0A8R1I5Q2"/>
<feature type="region of interest" description="Disordered" evidence="1">
    <location>
        <begin position="264"/>
        <end position="289"/>
    </location>
</feature>
<keyword evidence="3" id="KW-1185">Reference proteome</keyword>
<protein>
    <submittedName>
        <fullName evidence="2">Uncharacterized protein</fullName>
    </submittedName>
</protein>
<proteinExistence type="predicted"/>
<sequence>MSKSQEVQAGTSKSQDVKEMFVFTFRFIYNECTFRESSGDDDDEFIFKKLLKKEQFKLQDPFRIEIENSIKYLGALKGLTDALQKMCISGTSYHFDEKRQVPYSGWRYLTGYLRKIEFASKNQPDAKGLIEACDELGWAEEKKFAQIRNPDERSNIYLAVGDQREKMEELNKAIALSVKICNRRRKKVEKSQIMKDLKDQCPKYKAAVLQLDDECRDMENYKSNIRMNRPIHHTHIKKCLVMCQELSVKKNDILKNAVAKREKRTGTREERKIGASQKSFIRRLKKKST</sequence>
<reference evidence="2" key="2">
    <citation type="submission" date="2022-06" db="UniProtKB">
        <authorList>
            <consortium name="EnsemblMetazoa"/>
        </authorList>
    </citation>
    <scope>IDENTIFICATION</scope>
    <source>
        <strain evidence="2">DF5081</strain>
    </source>
</reference>